<dbReference type="SUPFAM" id="SSF46785">
    <property type="entry name" value="Winged helix' DNA-binding domain"/>
    <property type="match status" value="1"/>
</dbReference>
<dbReference type="GO" id="GO:0003677">
    <property type="term" value="F:DNA binding"/>
    <property type="evidence" value="ECO:0007669"/>
    <property type="project" value="UniProtKB-KW"/>
</dbReference>
<dbReference type="InterPro" id="IPR008920">
    <property type="entry name" value="TF_FadR/GntR_C"/>
</dbReference>
<dbReference type="GO" id="GO:0003700">
    <property type="term" value="F:DNA-binding transcription factor activity"/>
    <property type="evidence" value="ECO:0007669"/>
    <property type="project" value="InterPro"/>
</dbReference>
<dbReference type="SUPFAM" id="SSF48008">
    <property type="entry name" value="GntR ligand-binding domain-like"/>
    <property type="match status" value="1"/>
</dbReference>
<protein>
    <submittedName>
        <fullName evidence="5">HTH-type transcriptional regulator, GntR family</fullName>
    </submittedName>
</protein>
<dbReference type="OrthoDB" id="9815654at2"/>
<dbReference type="InterPro" id="IPR000524">
    <property type="entry name" value="Tscrpt_reg_HTH_GntR"/>
</dbReference>
<dbReference type="InterPro" id="IPR036388">
    <property type="entry name" value="WH-like_DNA-bd_sf"/>
</dbReference>
<evidence type="ECO:0000256" key="3">
    <source>
        <dbReference type="ARBA" id="ARBA00023163"/>
    </source>
</evidence>
<dbReference type="PROSITE" id="PS50949">
    <property type="entry name" value="HTH_GNTR"/>
    <property type="match status" value="1"/>
</dbReference>
<dbReference type="EMBL" id="CP002623">
    <property type="protein sequence ID" value="AEI96269.1"/>
    <property type="molecule type" value="Genomic_DNA"/>
</dbReference>
<dbReference type="Gene3D" id="1.20.120.530">
    <property type="entry name" value="GntR ligand-binding domain-like"/>
    <property type="match status" value="1"/>
</dbReference>
<dbReference type="Pfam" id="PF07729">
    <property type="entry name" value="FCD"/>
    <property type="match status" value="1"/>
</dbReference>
<dbReference type="STRING" id="391595.RLO149_c043770"/>
<dbReference type="Pfam" id="PF00392">
    <property type="entry name" value="GntR"/>
    <property type="match status" value="1"/>
</dbReference>
<sequence>MEYVKRPVHQSVYEDIRDQILFGDMAPGQAVTIQGLADTLKAGMTPVREAIRRLTSDGALNMTENRRVSVPVITHNCIEELEFMRKTLEPELARRAVSKIRDAAKEVLRAHDNALNSAISQGDIKGYLTHNYHFHATLYQAAEAPIMTATVDRLWLRFGPSLRVVCGRHGTMNLPDKHADLLAALDRNDATGVHDAMAEDVHQGMIQIREALHATTEPN</sequence>
<proteinExistence type="predicted"/>
<evidence type="ECO:0000256" key="1">
    <source>
        <dbReference type="ARBA" id="ARBA00023015"/>
    </source>
</evidence>
<dbReference type="eggNOG" id="COG1802">
    <property type="taxonomic scope" value="Bacteria"/>
</dbReference>
<dbReference type="PANTHER" id="PTHR43537">
    <property type="entry name" value="TRANSCRIPTIONAL REGULATOR, GNTR FAMILY"/>
    <property type="match status" value="1"/>
</dbReference>
<dbReference type="InterPro" id="IPR011711">
    <property type="entry name" value="GntR_C"/>
</dbReference>
<evidence type="ECO:0000313" key="5">
    <source>
        <dbReference type="EMBL" id="AEI96269.1"/>
    </source>
</evidence>
<dbReference type="AlphaFoldDB" id="F7ZID3"/>
<gene>
    <name evidence="5" type="ordered locus">RLO149_c043770</name>
</gene>
<keyword evidence="2" id="KW-0238">DNA-binding</keyword>
<reference evidence="5 6" key="1">
    <citation type="journal article" date="2011" name="BMC Genomics">
        <title>Comparative genome analysis and genome-guided physiological analysis of Roseobacter litoralis.</title>
        <authorList>
            <person name="Kalhoefer D."/>
            <person name="Thole S."/>
            <person name="Voget S."/>
            <person name="Lehmann R."/>
            <person name="Liesegang H."/>
            <person name="Wollher A."/>
            <person name="Daniel R."/>
            <person name="Simon M."/>
            <person name="Brinkhoff T."/>
        </authorList>
    </citation>
    <scope>NUCLEOTIDE SEQUENCE [LARGE SCALE GENOMIC DNA]</scope>
    <source>
        <strain evidence="6">ATCC 49566 / DSM 6996 / JCM 21268 / NBRC 15278 / OCh 149</strain>
    </source>
</reference>
<dbReference type="Proteomes" id="UP000001353">
    <property type="component" value="Chromosome"/>
</dbReference>
<dbReference type="KEGG" id="rli:RLO149_c043770"/>
<dbReference type="SMART" id="SM00895">
    <property type="entry name" value="FCD"/>
    <property type="match status" value="1"/>
</dbReference>
<keyword evidence="1" id="KW-0805">Transcription regulation</keyword>
<accession>F7ZID3</accession>
<dbReference type="HOGENOM" id="CLU_017584_5_4_5"/>
<dbReference type="InterPro" id="IPR036390">
    <property type="entry name" value="WH_DNA-bd_sf"/>
</dbReference>
<dbReference type="PANTHER" id="PTHR43537:SF39">
    <property type="entry name" value="HTH-TYPE TRANSCRIPTIONAL REGULATOR MCBR"/>
    <property type="match status" value="1"/>
</dbReference>
<feature type="domain" description="HTH gntR-type" evidence="4">
    <location>
        <begin position="6"/>
        <end position="73"/>
    </location>
</feature>
<keyword evidence="6" id="KW-1185">Reference proteome</keyword>
<evidence type="ECO:0000259" key="4">
    <source>
        <dbReference type="PROSITE" id="PS50949"/>
    </source>
</evidence>
<evidence type="ECO:0000313" key="6">
    <source>
        <dbReference type="Proteomes" id="UP000001353"/>
    </source>
</evidence>
<name>F7ZID3_ROSLO</name>
<evidence type="ECO:0000256" key="2">
    <source>
        <dbReference type="ARBA" id="ARBA00023125"/>
    </source>
</evidence>
<organism evidence="5 6">
    <name type="scientific">Roseobacter litoralis (strain ATCC 49566 / DSM 6996 / JCM 21268 / NBRC 15278 / OCh 149)</name>
    <dbReference type="NCBI Taxonomy" id="391595"/>
    <lineage>
        <taxon>Bacteria</taxon>
        <taxon>Pseudomonadati</taxon>
        <taxon>Pseudomonadota</taxon>
        <taxon>Alphaproteobacteria</taxon>
        <taxon>Rhodobacterales</taxon>
        <taxon>Roseobacteraceae</taxon>
        <taxon>Roseobacter</taxon>
    </lineage>
</organism>
<dbReference type="Gene3D" id="1.10.10.10">
    <property type="entry name" value="Winged helix-like DNA-binding domain superfamily/Winged helix DNA-binding domain"/>
    <property type="match status" value="1"/>
</dbReference>
<keyword evidence="3" id="KW-0804">Transcription</keyword>